<dbReference type="SMR" id="A0A1D6MV99"/>
<feature type="repeat" description="PPR" evidence="5">
    <location>
        <begin position="180"/>
        <end position="214"/>
    </location>
</feature>
<dbReference type="InterPro" id="IPR046848">
    <property type="entry name" value="E_motif"/>
</dbReference>
<dbReference type="InParanoid" id="A0A1D6MV99"/>
<dbReference type="FunFam" id="1.25.40.10:FF:002965">
    <property type="entry name" value="Pentatricopeptide repeat-containing protein"/>
    <property type="match status" value="1"/>
</dbReference>
<dbReference type="Pfam" id="PF20431">
    <property type="entry name" value="E_motif"/>
    <property type="match status" value="1"/>
</dbReference>
<dbReference type="FunFam" id="1.25.40.10:FF:000793">
    <property type="entry name" value="Pentatricopeptide repeat-containing protein"/>
    <property type="match status" value="1"/>
</dbReference>
<comment type="similarity">
    <text evidence="1">Belongs to the TSR2 family.</text>
</comment>
<proteinExistence type="inferred from homology"/>
<evidence type="ECO:0000256" key="2">
    <source>
        <dbReference type="ARBA" id="ARBA00022552"/>
    </source>
</evidence>
<name>A0A1D6MV99_MAIZE</name>
<keyword evidence="4" id="KW-0809">Transit peptide</keyword>
<evidence type="ECO:0000256" key="3">
    <source>
        <dbReference type="ARBA" id="ARBA00022737"/>
    </source>
</evidence>
<dbReference type="Pfam" id="PF13041">
    <property type="entry name" value="PPR_2"/>
    <property type="match status" value="1"/>
</dbReference>
<dbReference type="EMBL" id="CM007649">
    <property type="protein sequence ID" value="ONM32746.1"/>
    <property type="molecule type" value="Genomic_DNA"/>
</dbReference>
<dbReference type="InterPro" id="IPR046960">
    <property type="entry name" value="PPR_At4g14850-like_plant"/>
</dbReference>
<dbReference type="NCBIfam" id="TIGR00756">
    <property type="entry name" value="PPR"/>
    <property type="match status" value="1"/>
</dbReference>
<dbReference type="PANTHER" id="PTHR47926:SF463">
    <property type="entry name" value="PENTATRICOPEPTIDE REPEAT-CONTAINING PROTEIN"/>
    <property type="match status" value="1"/>
</dbReference>
<keyword evidence="3" id="KW-0677">Repeat</keyword>
<dbReference type="PROSITE" id="PS51375">
    <property type="entry name" value="PPR"/>
    <property type="match status" value="1"/>
</dbReference>
<dbReference type="AlphaFoldDB" id="A0A1D6MV99"/>
<keyword evidence="2" id="KW-0698">rRNA processing</keyword>
<dbReference type="InterPro" id="IPR002885">
    <property type="entry name" value="PPR_rpt"/>
</dbReference>
<evidence type="ECO:0000256" key="4">
    <source>
        <dbReference type="ARBA" id="ARBA00022946"/>
    </source>
</evidence>
<dbReference type="InterPro" id="IPR019398">
    <property type="entry name" value="Pre-rRNA_process_TSR2"/>
</dbReference>
<evidence type="ECO:0000256" key="5">
    <source>
        <dbReference type="PROSITE-ProRule" id="PRU00708"/>
    </source>
</evidence>
<dbReference type="eggNOG" id="KOG4197">
    <property type="taxonomic scope" value="Eukaryota"/>
</dbReference>
<sequence length="410" mass="44080">MASSSRTADVAASRVLSEKGAAAMAECVGLLFGKWTALQLAVQNQWGGHDSQAKADRLASSVLSWFTRAAAARETAEAAPRTPRTAPANLLEQPSALAQSPCLFNLYMDDDDVSPDTRDVYVANATVSSYFAASDVASVDRLFAEVSTDVVAWTTMVAGHASSGGLGRARHFFDAMPERNIVSWNAMLRAYARAGMLTEARDLFDAMPTRNAATWSCMISGLVLSGRCWEALRDQGLFGDMVRSSGIVPNEPALVSVVSACAQLRSLEHGAWVHAYDEQELQGAMSVVLASAIVDMYMKCGGPCRSGRVMEALYFVKSMPVEPHPGLWGALASACKMHGKVELGEEVAKKLIELEPRYGSRYILLSNLYGSVNRWDDMASVRKILKRSKVPKGTGNAVVGMTSTSCMSNG</sequence>
<dbReference type="GO" id="GO:0006364">
    <property type="term" value="P:rRNA processing"/>
    <property type="evidence" value="ECO:0007669"/>
    <property type="project" value="UniProtKB-KW"/>
</dbReference>
<dbReference type="GO" id="GO:0009451">
    <property type="term" value="P:RNA modification"/>
    <property type="evidence" value="ECO:0007669"/>
    <property type="project" value="InterPro"/>
</dbReference>
<dbReference type="ExpressionAtlas" id="A0A1D6MV99">
    <property type="expression patterns" value="baseline and differential"/>
</dbReference>
<dbReference type="PANTHER" id="PTHR47926">
    <property type="entry name" value="PENTATRICOPEPTIDE REPEAT-CONTAINING PROTEIN"/>
    <property type="match status" value="1"/>
</dbReference>
<evidence type="ECO:0000313" key="6">
    <source>
        <dbReference type="EMBL" id="ONM32746.1"/>
    </source>
</evidence>
<accession>A0A1D6MV99</accession>
<evidence type="ECO:0000256" key="1">
    <source>
        <dbReference type="ARBA" id="ARBA00006524"/>
    </source>
</evidence>
<dbReference type="GO" id="GO:0003723">
    <property type="term" value="F:RNA binding"/>
    <property type="evidence" value="ECO:0007669"/>
    <property type="project" value="InterPro"/>
</dbReference>
<organism evidence="6">
    <name type="scientific">Zea mays</name>
    <name type="common">Maize</name>
    <dbReference type="NCBI Taxonomy" id="4577"/>
    <lineage>
        <taxon>Eukaryota</taxon>
        <taxon>Viridiplantae</taxon>
        <taxon>Streptophyta</taxon>
        <taxon>Embryophyta</taxon>
        <taxon>Tracheophyta</taxon>
        <taxon>Spermatophyta</taxon>
        <taxon>Magnoliopsida</taxon>
        <taxon>Liliopsida</taxon>
        <taxon>Poales</taxon>
        <taxon>Poaceae</taxon>
        <taxon>PACMAD clade</taxon>
        <taxon>Panicoideae</taxon>
        <taxon>Andropogonodae</taxon>
        <taxon>Andropogoneae</taxon>
        <taxon>Tripsacinae</taxon>
        <taxon>Zea</taxon>
    </lineage>
</organism>
<dbReference type="PaxDb" id="4577-GRMZM2G435756_P01"/>
<protein>
    <submittedName>
        <fullName evidence="6">Pentatricopeptide repeat-containing protein</fullName>
    </submittedName>
</protein>
<dbReference type="Gene3D" id="1.25.40.10">
    <property type="entry name" value="Tetratricopeptide repeat domain"/>
    <property type="match status" value="3"/>
</dbReference>
<dbReference type="Pfam" id="PF10273">
    <property type="entry name" value="WGG"/>
    <property type="match status" value="1"/>
</dbReference>
<dbReference type="InterPro" id="IPR011990">
    <property type="entry name" value="TPR-like_helical_dom_sf"/>
</dbReference>
<gene>
    <name evidence="6" type="ORF">ZEAMMB73_Zm00001d041266</name>
</gene>
<reference evidence="6" key="1">
    <citation type="submission" date="2015-12" db="EMBL/GenBank/DDBJ databases">
        <title>Update maize B73 reference genome by single molecule sequencing technologies.</title>
        <authorList>
            <consortium name="Maize Genome Sequencing Project"/>
            <person name="Ware D."/>
        </authorList>
    </citation>
    <scope>NUCLEOTIDE SEQUENCE [LARGE SCALE GENOMIC DNA]</scope>
    <source>
        <tissue evidence="6">Seedling</tissue>
    </source>
</reference>